<dbReference type="GO" id="GO:0010468">
    <property type="term" value="P:regulation of gene expression"/>
    <property type="evidence" value="ECO:0007669"/>
    <property type="project" value="UniProtKB-ARBA"/>
</dbReference>
<dbReference type="AlphaFoldDB" id="A0AAW2BHE4"/>
<dbReference type="PROSITE" id="PS51294">
    <property type="entry name" value="HTH_MYB"/>
    <property type="match status" value="1"/>
</dbReference>
<evidence type="ECO:0000313" key="11">
    <source>
        <dbReference type="Proteomes" id="UP001459277"/>
    </source>
</evidence>
<dbReference type="InterPro" id="IPR017884">
    <property type="entry name" value="SANT_dom"/>
</dbReference>
<keyword evidence="11" id="KW-1185">Reference proteome</keyword>
<dbReference type="InterPro" id="IPR001005">
    <property type="entry name" value="SANT/Myb"/>
</dbReference>
<dbReference type="PANTHER" id="PTHR12802">
    <property type="entry name" value="SWI/SNF COMPLEX-RELATED"/>
    <property type="match status" value="1"/>
</dbReference>
<comment type="caution">
    <text evidence="10">The sequence shown here is derived from an EMBL/GenBank/DDBJ whole genome shotgun (WGS) entry which is preliminary data.</text>
</comment>
<evidence type="ECO:0000256" key="6">
    <source>
        <dbReference type="SAM" id="MobiDB-lite"/>
    </source>
</evidence>
<protein>
    <submittedName>
        <fullName evidence="10">Uncharacterized protein</fullName>
    </submittedName>
</protein>
<keyword evidence="3" id="KW-0238">DNA-binding</keyword>
<dbReference type="GO" id="GO:0005634">
    <property type="term" value="C:nucleus"/>
    <property type="evidence" value="ECO:0007669"/>
    <property type="project" value="UniProtKB-SubCell"/>
</dbReference>
<keyword evidence="2" id="KW-0805">Transcription regulation</keyword>
<reference evidence="10 11" key="1">
    <citation type="submission" date="2024-01" db="EMBL/GenBank/DDBJ databases">
        <title>A telomere-to-telomere, gap-free genome of sweet tea (Lithocarpus litseifolius).</title>
        <authorList>
            <person name="Zhou J."/>
        </authorList>
    </citation>
    <scope>NUCLEOTIDE SEQUENCE [LARGE SCALE GENOMIC DNA]</scope>
    <source>
        <strain evidence="10">Zhou-2022a</strain>
        <tissue evidence="10">Leaf</tissue>
    </source>
</reference>
<keyword evidence="5" id="KW-0539">Nucleus</keyword>
<feature type="region of interest" description="Disordered" evidence="6">
    <location>
        <begin position="1"/>
        <end position="39"/>
    </location>
</feature>
<name>A0AAW2BHE4_9ROSI</name>
<dbReference type="InterPro" id="IPR017930">
    <property type="entry name" value="Myb_dom"/>
</dbReference>
<feature type="domain" description="HTH myb-type" evidence="9">
    <location>
        <begin position="31"/>
        <end position="85"/>
    </location>
</feature>
<dbReference type="InterPro" id="IPR006447">
    <property type="entry name" value="Myb_dom_plants"/>
</dbReference>
<sequence>MNSQPTQNPQSMATSSTPTDSSGKKVRKPYTITKSRESWTDEEHDKFLEALQLFDRDWKKIEDFVGSKTVIQIRSHAQKYFLKVQKNGTVAHVPPPRPKRKASHPYPQKASKNVLMPLQGSLAYPSSVNNLASGYSPWDETSMMINASSSQMVPSQDDFTSLHGIEADIASKGVARISNSIPKQGKQAPVLHGLPDFSEVYGFIGSVFDPEIDGHVQKLKEMDPINFETVLLLMRNLTVNLSSPDFEPIVSKYFFATPNYNFFCTYLRHLLFSSYADIFSSLNSVYLQNCVLLIICLTSVKKSSNYYSALFACSNGFC</sequence>
<evidence type="ECO:0000256" key="3">
    <source>
        <dbReference type="ARBA" id="ARBA00023125"/>
    </source>
</evidence>
<comment type="subcellular location">
    <subcellularLocation>
        <location evidence="1">Nucleus</location>
    </subcellularLocation>
</comment>
<dbReference type="CDD" id="cd00167">
    <property type="entry name" value="SANT"/>
    <property type="match status" value="1"/>
</dbReference>
<keyword evidence="4" id="KW-0804">Transcription</keyword>
<dbReference type="PANTHER" id="PTHR12802:SF115">
    <property type="entry name" value="PROTEIN REVEILLE 8"/>
    <property type="match status" value="1"/>
</dbReference>
<organism evidence="10 11">
    <name type="scientific">Lithocarpus litseifolius</name>
    <dbReference type="NCBI Taxonomy" id="425828"/>
    <lineage>
        <taxon>Eukaryota</taxon>
        <taxon>Viridiplantae</taxon>
        <taxon>Streptophyta</taxon>
        <taxon>Embryophyta</taxon>
        <taxon>Tracheophyta</taxon>
        <taxon>Spermatophyta</taxon>
        <taxon>Magnoliopsida</taxon>
        <taxon>eudicotyledons</taxon>
        <taxon>Gunneridae</taxon>
        <taxon>Pentapetalae</taxon>
        <taxon>rosids</taxon>
        <taxon>fabids</taxon>
        <taxon>Fagales</taxon>
        <taxon>Fagaceae</taxon>
        <taxon>Lithocarpus</taxon>
    </lineage>
</organism>
<proteinExistence type="predicted"/>
<dbReference type="GO" id="GO:0003677">
    <property type="term" value="F:DNA binding"/>
    <property type="evidence" value="ECO:0007669"/>
    <property type="project" value="UniProtKB-KW"/>
</dbReference>
<dbReference type="FunFam" id="1.10.10.60:FF:000023">
    <property type="entry name" value="protein REVEILLE 6 isoform X1"/>
    <property type="match status" value="1"/>
</dbReference>
<dbReference type="SUPFAM" id="SSF46689">
    <property type="entry name" value="Homeodomain-like"/>
    <property type="match status" value="1"/>
</dbReference>
<dbReference type="NCBIfam" id="TIGR01557">
    <property type="entry name" value="myb_SHAQKYF"/>
    <property type="match status" value="1"/>
</dbReference>
<dbReference type="Gene3D" id="1.10.10.60">
    <property type="entry name" value="Homeodomain-like"/>
    <property type="match status" value="1"/>
</dbReference>
<dbReference type="PROSITE" id="PS51293">
    <property type="entry name" value="SANT"/>
    <property type="match status" value="1"/>
</dbReference>
<dbReference type="Pfam" id="PF24904">
    <property type="entry name" value="RVE6"/>
    <property type="match status" value="1"/>
</dbReference>
<dbReference type="Proteomes" id="UP001459277">
    <property type="component" value="Unassembled WGS sequence"/>
</dbReference>
<evidence type="ECO:0000313" key="10">
    <source>
        <dbReference type="EMBL" id="KAK9985430.1"/>
    </source>
</evidence>
<evidence type="ECO:0000259" key="9">
    <source>
        <dbReference type="PROSITE" id="PS51294"/>
    </source>
</evidence>
<feature type="domain" description="Myb-like" evidence="7">
    <location>
        <begin position="31"/>
        <end position="81"/>
    </location>
</feature>
<evidence type="ECO:0000256" key="1">
    <source>
        <dbReference type="ARBA" id="ARBA00004123"/>
    </source>
</evidence>
<dbReference type="PROSITE" id="PS50090">
    <property type="entry name" value="MYB_LIKE"/>
    <property type="match status" value="1"/>
</dbReference>
<gene>
    <name evidence="10" type="ORF">SO802_030381</name>
</gene>
<evidence type="ECO:0000256" key="4">
    <source>
        <dbReference type="ARBA" id="ARBA00023163"/>
    </source>
</evidence>
<feature type="domain" description="SANT" evidence="8">
    <location>
        <begin position="34"/>
        <end position="87"/>
    </location>
</feature>
<dbReference type="EMBL" id="JAZDWU010000011">
    <property type="protein sequence ID" value="KAK9985430.1"/>
    <property type="molecule type" value="Genomic_DNA"/>
</dbReference>
<feature type="compositionally biased region" description="Polar residues" evidence="6">
    <location>
        <begin position="1"/>
        <end position="21"/>
    </location>
</feature>
<dbReference type="Pfam" id="PF00249">
    <property type="entry name" value="Myb_DNA-binding"/>
    <property type="match status" value="1"/>
</dbReference>
<evidence type="ECO:0000256" key="5">
    <source>
        <dbReference type="ARBA" id="ARBA00023242"/>
    </source>
</evidence>
<dbReference type="InterPro" id="IPR009057">
    <property type="entry name" value="Homeodomain-like_sf"/>
</dbReference>
<dbReference type="SMART" id="SM00717">
    <property type="entry name" value="SANT"/>
    <property type="match status" value="1"/>
</dbReference>
<evidence type="ECO:0000256" key="2">
    <source>
        <dbReference type="ARBA" id="ARBA00023015"/>
    </source>
</evidence>
<accession>A0AAW2BHE4</accession>
<evidence type="ECO:0000259" key="7">
    <source>
        <dbReference type="PROSITE" id="PS50090"/>
    </source>
</evidence>
<evidence type="ECO:0000259" key="8">
    <source>
        <dbReference type="PROSITE" id="PS51293"/>
    </source>
</evidence>